<dbReference type="GO" id="GO:0003995">
    <property type="term" value="F:acyl-CoA dehydrogenase activity"/>
    <property type="evidence" value="ECO:0007669"/>
    <property type="project" value="TreeGrafter"/>
</dbReference>
<gene>
    <name evidence="2" type="ORF">B2A_11687</name>
</gene>
<evidence type="ECO:0000256" key="1">
    <source>
        <dbReference type="ARBA" id="ARBA00023002"/>
    </source>
</evidence>
<reference evidence="2" key="1">
    <citation type="submission" date="2013-08" db="EMBL/GenBank/DDBJ databases">
        <authorList>
            <person name="Mendez C."/>
            <person name="Richter M."/>
            <person name="Ferrer M."/>
            <person name="Sanchez J."/>
        </authorList>
    </citation>
    <scope>NUCLEOTIDE SEQUENCE</scope>
</reference>
<dbReference type="AlphaFoldDB" id="T1A7Z0"/>
<keyword evidence="1" id="KW-0560">Oxidoreductase</keyword>
<protein>
    <submittedName>
        <fullName evidence="2">Acyl-CoA dehydrogenase domain-containing protein</fullName>
    </submittedName>
</protein>
<sequence>MLDKLKAAALGRGLWNLFLPHLQPGNPGRPLSNLDYAPVSELLGQVSFASEVLNCSAPDTGNMEILSL</sequence>
<reference evidence="2" key="2">
    <citation type="journal article" date="2014" name="ISME J.">
        <title>Microbial stratification in low pH oxic and suboxic macroscopic growths along an acid mine drainage.</title>
        <authorList>
            <person name="Mendez-Garcia C."/>
            <person name="Mesa V."/>
            <person name="Sprenger R.R."/>
            <person name="Richter M."/>
            <person name="Diez M.S."/>
            <person name="Solano J."/>
            <person name="Bargiela R."/>
            <person name="Golyshina O.V."/>
            <person name="Manteca A."/>
            <person name="Ramos J.L."/>
            <person name="Gallego J.R."/>
            <person name="Llorente I."/>
            <person name="Martins Dos Santos V.A."/>
            <person name="Jensen O.N."/>
            <person name="Pelaez A.I."/>
            <person name="Sanchez J."/>
            <person name="Ferrer M."/>
        </authorList>
    </citation>
    <scope>NUCLEOTIDE SEQUENCE</scope>
</reference>
<feature type="non-terminal residue" evidence="2">
    <location>
        <position position="68"/>
    </location>
</feature>
<name>T1A7Z0_9ZZZZ</name>
<evidence type="ECO:0000313" key="2">
    <source>
        <dbReference type="EMBL" id="EQD37970.1"/>
    </source>
</evidence>
<dbReference type="Gene3D" id="1.10.540.10">
    <property type="entry name" value="Acyl-CoA dehydrogenase/oxidase, N-terminal domain"/>
    <property type="match status" value="1"/>
</dbReference>
<organism evidence="2">
    <name type="scientific">mine drainage metagenome</name>
    <dbReference type="NCBI Taxonomy" id="410659"/>
    <lineage>
        <taxon>unclassified sequences</taxon>
        <taxon>metagenomes</taxon>
        <taxon>ecological metagenomes</taxon>
    </lineage>
</organism>
<dbReference type="GO" id="GO:0033539">
    <property type="term" value="P:fatty acid beta-oxidation using acyl-CoA dehydrogenase"/>
    <property type="evidence" value="ECO:0007669"/>
    <property type="project" value="TreeGrafter"/>
</dbReference>
<dbReference type="PANTHER" id="PTHR48083:SF13">
    <property type="entry name" value="ACYL-COA DEHYDROGENASE FAMILY MEMBER 11"/>
    <property type="match status" value="1"/>
</dbReference>
<proteinExistence type="predicted"/>
<dbReference type="InterPro" id="IPR037069">
    <property type="entry name" value="AcylCoA_DH/ox_N_sf"/>
</dbReference>
<dbReference type="GO" id="GO:0005737">
    <property type="term" value="C:cytoplasm"/>
    <property type="evidence" value="ECO:0007669"/>
    <property type="project" value="TreeGrafter"/>
</dbReference>
<dbReference type="PANTHER" id="PTHR48083">
    <property type="entry name" value="MEDIUM-CHAIN SPECIFIC ACYL-COA DEHYDROGENASE, MITOCHONDRIAL-RELATED"/>
    <property type="match status" value="1"/>
</dbReference>
<comment type="caution">
    <text evidence="2">The sequence shown here is derived from an EMBL/GenBank/DDBJ whole genome shotgun (WGS) entry which is preliminary data.</text>
</comment>
<accession>T1A7Z0</accession>
<dbReference type="GO" id="GO:0050660">
    <property type="term" value="F:flavin adenine dinucleotide binding"/>
    <property type="evidence" value="ECO:0007669"/>
    <property type="project" value="InterPro"/>
</dbReference>
<dbReference type="EMBL" id="AUZZ01008442">
    <property type="protein sequence ID" value="EQD37970.1"/>
    <property type="molecule type" value="Genomic_DNA"/>
</dbReference>
<dbReference type="InterPro" id="IPR050741">
    <property type="entry name" value="Acyl-CoA_dehydrogenase"/>
</dbReference>